<feature type="compositionally biased region" description="Basic and acidic residues" evidence="1">
    <location>
        <begin position="1"/>
        <end position="11"/>
    </location>
</feature>
<evidence type="ECO:0000256" key="1">
    <source>
        <dbReference type="SAM" id="MobiDB-lite"/>
    </source>
</evidence>
<reference evidence="2 3" key="1">
    <citation type="submission" date="2017-09" db="EMBL/GenBank/DDBJ databases">
        <title>WGS assembly of Aquilegia coerulea Goldsmith.</title>
        <authorList>
            <person name="Hodges S."/>
            <person name="Kramer E."/>
            <person name="Nordborg M."/>
            <person name="Tomkins J."/>
            <person name="Borevitz J."/>
            <person name="Derieg N."/>
            <person name="Yan J."/>
            <person name="Mihaltcheva S."/>
            <person name="Hayes R.D."/>
            <person name="Rokhsar D."/>
        </authorList>
    </citation>
    <scope>NUCLEOTIDE SEQUENCE [LARGE SCALE GENOMIC DNA]</scope>
    <source>
        <strain evidence="3">cv. Goldsmith</strain>
    </source>
</reference>
<evidence type="ECO:0000313" key="3">
    <source>
        <dbReference type="Proteomes" id="UP000230069"/>
    </source>
</evidence>
<dbReference type="AlphaFoldDB" id="A0A2G5EJS1"/>
<sequence>MCRQSRTREPSHSPSFRGSSHLLVRKRKVKRVHHFTHPIQNLPDEPSPLIKAIINRQNFISNSIFFRAT</sequence>
<dbReference type="Proteomes" id="UP000230069">
    <property type="component" value="Unassembled WGS sequence"/>
</dbReference>
<accession>A0A2G5EJS1</accession>
<evidence type="ECO:0000313" key="2">
    <source>
        <dbReference type="EMBL" id="PIA56006.1"/>
    </source>
</evidence>
<feature type="region of interest" description="Disordered" evidence="1">
    <location>
        <begin position="1"/>
        <end position="20"/>
    </location>
</feature>
<dbReference type="InParanoid" id="A0A2G5EJS1"/>
<protein>
    <submittedName>
        <fullName evidence="2">Uncharacterized protein</fullName>
    </submittedName>
</protein>
<gene>
    <name evidence="2" type="ORF">AQUCO_00700375v1</name>
</gene>
<name>A0A2G5EJS1_AQUCA</name>
<keyword evidence="3" id="KW-1185">Reference proteome</keyword>
<organism evidence="2 3">
    <name type="scientific">Aquilegia coerulea</name>
    <name type="common">Rocky mountain columbine</name>
    <dbReference type="NCBI Taxonomy" id="218851"/>
    <lineage>
        <taxon>Eukaryota</taxon>
        <taxon>Viridiplantae</taxon>
        <taxon>Streptophyta</taxon>
        <taxon>Embryophyta</taxon>
        <taxon>Tracheophyta</taxon>
        <taxon>Spermatophyta</taxon>
        <taxon>Magnoliopsida</taxon>
        <taxon>Ranunculales</taxon>
        <taxon>Ranunculaceae</taxon>
        <taxon>Thalictroideae</taxon>
        <taxon>Aquilegia</taxon>
    </lineage>
</organism>
<proteinExistence type="predicted"/>
<dbReference type="EMBL" id="KZ305024">
    <property type="protein sequence ID" value="PIA56006.1"/>
    <property type="molecule type" value="Genomic_DNA"/>
</dbReference>